<organism evidence="3 4">
    <name type="scientific">Phytophthora nicotianae P1976</name>
    <dbReference type="NCBI Taxonomy" id="1317066"/>
    <lineage>
        <taxon>Eukaryota</taxon>
        <taxon>Sar</taxon>
        <taxon>Stramenopiles</taxon>
        <taxon>Oomycota</taxon>
        <taxon>Peronosporomycetes</taxon>
        <taxon>Peronosporales</taxon>
        <taxon>Peronosporaceae</taxon>
        <taxon>Phytophthora</taxon>
    </lineage>
</organism>
<dbReference type="OrthoDB" id="123310at2759"/>
<feature type="signal peptide" evidence="2">
    <location>
        <begin position="1"/>
        <end position="23"/>
    </location>
</feature>
<comment type="caution">
    <text evidence="3">The sequence shown here is derived from an EMBL/GenBank/DDBJ whole genome shotgun (WGS) entry which is preliminary data.</text>
</comment>
<reference evidence="3 4" key="1">
    <citation type="submission" date="2013-11" db="EMBL/GenBank/DDBJ databases">
        <title>The Genome Sequence of Phytophthora parasitica P1976.</title>
        <authorList>
            <consortium name="The Broad Institute Genomics Platform"/>
            <person name="Russ C."/>
            <person name="Tyler B."/>
            <person name="Panabieres F."/>
            <person name="Shan W."/>
            <person name="Tripathy S."/>
            <person name="Grunwald N."/>
            <person name="Machado M."/>
            <person name="Johnson C.S."/>
            <person name="Walker B."/>
            <person name="Young S."/>
            <person name="Zeng Q."/>
            <person name="Gargeya S."/>
            <person name="Fitzgerald M."/>
            <person name="Haas B."/>
            <person name="Abouelleil A."/>
            <person name="Allen A.W."/>
            <person name="Alvarado L."/>
            <person name="Arachchi H.M."/>
            <person name="Berlin A.M."/>
            <person name="Chapman S.B."/>
            <person name="Gainer-Dewar J."/>
            <person name="Goldberg J."/>
            <person name="Griggs A."/>
            <person name="Gujja S."/>
            <person name="Hansen M."/>
            <person name="Howarth C."/>
            <person name="Imamovic A."/>
            <person name="Ireland A."/>
            <person name="Larimer J."/>
            <person name="McCowan C."/>
            <person name="Murphy C."/>
            <person name="Pearson M."/>
            <person name="Poon T.W."/>
            <person name="Priest M."/>
            <person name="Roberts A."/>
            <person name="Saif S."/>
            <person name="Shea T."/>
            <person name="Sisk P."/>
            <person name="Sykes S."/>
            <person name="Wortman J."/>
            <person name="Nusbaum C."/>
            <person name="Birren B."/>
        </authorList>
    </citation>
    <scope>NUCLEOTIDE SEQUENCE [LARGE SCALE GENOMIC DNA]</scope>
    <source>
        <strain evidence="3 4">P1976</strain>
    </source>
</reference>
<evidence type="ECO:0000256" key="2">
    <source>
        <dbReference type="SAM" id="SignalP"/>
    </source>
</evidence>
<dbReference type="EMBL" id="ANJA01001368">
    <property type="protein sequence ID" value="ETO77440.1"/>
    <property type="molecule type" value="Genomic_DNA"/>
</dbReference>
<name>A0A081AEX9_PHYNI</name>
<gene>
    <name evidence="3" type="ORF">F444_07357</name>
</gene>
<feature type="region of interest" description="Disordered" evidence="1">
    <location>
        <begin position="27"/>
        <end position="63"/>
    </location>
</feature>
<evidence type="ECO:0000313" key="3">
    <source>
        <dbReference type="EMBL" id="ETO77440.1"/>
    </source>
</evidence>
<dbReference type="Proteomes" id="UP000028582">
    <property type="component" value="Unassembled WGS sequence"/>
</dbReference>
<evidence type="ECO:0008006" key="5">
    <source>
        <dbReference type="Google" id="ProtNLM"/>
    </source>
</evidence>
<protein>
    <recommendedName>
        <fullName evidence="5">RxLR effector protein</fullName>
    </recommendedName>
</protein>
<sequence length="63" mass="6777">MQFIKGLVIAAVVTAFCFAPATATDTVGVKNTPPNSRKLYYTKTPPATRSPYNRASDPAPKHP</sequence>
<evidence type="ECO:0000256" key="1">
    <source>
        <dbReference type="SAM" id="MobiDB-lite"/>
    </source>
</evidence>
<dbReference type="AlphaFoldDB" id="A0A081AEX9"/>
<keyword evidence="2" id="KW-0732">Signal</keyword>
<proteinExistence type="predicted"/>
<accession>A0A081AEX9</accession>
<evidence type="ECO:0000313" key="4">
    <source>
        <dbReference type="Proteomes" id="UP000028582"/>
    </source>
</evidence>
<feature type="chain" id="PRO_5001754146" description="RxLR effector protein" evidence="2">
    <location>
        <begin position="24"/>
        <end position="63"/>
    </location>
</feature>